<dbReference type="OrthoDB" id="1001765at2759"/>
<feature type="compositionally biased region" description="Basic and acidic residues" evidence="1">
    <location>
        <begin position="404"/>
        <end position="415"/>
    </location>
</feature>
<keyword evidence="4" id="KW-1185">Reference proteome</keyword>
<feature type="region of interest" description="Disordered" evidence="1">
    <location>
        <begin position="310"/>
        <end position="432"/>
    </location>
</feature>
<name>A0A9Q9B467_9PEZI</name>
<dbReference type="CDD" id="cd00657">
    <property type="entry name" value="Ferritin_like"/>
    <property type="match status" value="1"/>
</dbReference>
<evidence type="ECO:0000256" key="2">
    <source>
        <dbReference type="SAM" id="SignalP"/>
    </source>
</evidence>
<feature type="compositionally biased region" description="Polar residues" evidence="1">
    <location>
        <begin position="385"/>
        <end position="395"/>
    </location>
</feature>
<feature type="signal peptide" evidence="2">
    <location>
        <begin position="1"/>
        <end position="15"/>
    </location>
</feature>
<sequence>MHATLIASLAAMAAAAPLVERQAAPPPSGVDDATILNYALSLEHLENVFYQEALAKFSEEDFKKAGLGSSFYNNLQQISFDEKTHVAFLEAGLTAAGATPVKQCEYAFGVTDVQSFLATANILEGVGVSAYLGAAKYVKSPDYLTAAGSILTVESRHSAYIRDNQNPQKSPFPSPFDTPLEFSEVFSLAALFIKSCPDAPEGTLGLPFKAFPAITVSPASVAKSGDKLTLTCAKEVDAKSAYFITSNGPVAAAITGSGTTYEVVVPEIGVPNLKPGTINAGQGYIVLTKSADKPSDDNIVAGPAVVDFADNATGRAPDSKGEGYGKPSGYAPAPSHPAPAPYQPSHPTQPEAPKYSPKEPEHPKTYEPEHKPTATTYKAPEHPTSYPTEHATTYETHPAPTYPVHHETKTYESHAEYPTTTPCPSETPAYHY</sequence>
<protein>
    <submittedName>
        <fullName evidence="3">Ferritin-like superfamily</fullName>
    </submittedName>
</protein>
<dbReference type="EMBL" id="CP099428">
    <property type="protein sequence ID" value="USW58628.1"/>
    <property type="molecule type" value="Genomic_DNA"/>
</dbReference>
<dbReference type="SUPFAM" id="SSF47240">
    <property type="entry name" value="Ferritin-like"/>
    <property type="match status" value="1"/>
</dbReference>
<dbReference type="Proteomes" id="UP001056384">
    <property type="component" value="Chromosome 11"/>
</dbReference>
<evidence type="ECO:0000256" key="1">
    <source>
        <dbReference type="SAM" id="MobiDB-lite"/>
    </source>
</evidence>
<evidence type="ECO:0000313" key="4">
    <source>
        <dbReference type="Proteomes" id="UP001056384"/>
    </source>
</evidence>
<dbReference type="AlphaFoldDB" id="A0A9Q9B467"/>
<gene>
    <name evidence="3" type="ORF">Slin15195_G119470</name>
</gene>
<feature type="chain" id="PRO_5040375290" evidence="2">
    <location>
        <begin position="16"/>
        <end position="432"/>
    </location>
</feature>
<dbReference type="PANTHER" id="PTHR31694:SF26">
    <property type="entry name" value="OS05G0151100 PROTEIN"/>
    <property type="match status" value="1"/>
</dbReference>
<accession>A0A9Q9B467</accession>
<dbReference type="Pfam" id="PF13668">
    <property type="entry name" value="Ferritin_2"/>
    <property type="match status" value="1"/>
</dbReference>
<keyword evidence="2" id="KW-0732">Signal</keyword>
<dbReference type="InterPro" id="IPR009078">
    <property type="entry name" value="Ferritin-like_SF"/>
</dbReference>
<dbReference type="PANTHER" id="PTHR31694">
    <property type="entry name" value="DESICCATION-LIKE PROTEIN"/>
    <property type="match status" value="1"/>
</dbReference>
<feature type="compositionally biased region" description="Pro residues" evidence="1">
    <location>
        <begin position="334"/>
        <end position="344"/>
    </location>
</feature>
<feature type="compositionally biased region" description="Basic and acidic residues" evidence="1">
    <location>
        <begin position="356"/>
        <end position="372"/>
    </location>
</feature>
<proteinExistence type="predicted"/>
<evidence type="ECO:0000313" key="3">
    <source>
        <dbReference type="EMBL" id="USW58628.1"/>
    </source>
</evidence>
<dbReference type="InterPro" id="IPR052965">
    <property type="entry name" value="Pigment-catalase-like"/>
</dbReference>
<organism evidence="3 4">
    <name type="scientific">Septoria linicola</name>
    <dbReference type="NCBI Taxonomy" id="215465"/>
    <lineage>
        <taxon>Eukaryota</taxon>
        <taxon>Fungi</taxon>
        <taxon>Dikarya</taxon>
        <taxon>Ascomycota</taxon>
        <taxon>Pezizomycotina</taxon>
        <taxon>Dothideomycetes</taxon>
        <taxon>Dothideomycetidae</taxon>
        <taxon>Mycosphaerellales</taxon>
        <taxon>Mycosphaerellaceae</taxon>
        <taxon>Septoria</taxon>
    </lineage>
</organism>
<reference evidence="3" key="1">
    <citation type="submission" date="2022-06" db="EMBL/GenBank/DDBJ databases">
        <title>Complete genome sequences of two strains of the flax pathogen Septoria linicola.</title>
        <authorList>
            <person name="Lapalu N."/>
            <person name="Simon A."/>
            <person name="Demenou B."/>
            <person name="Paumier D."/>
            <person name="Guillot M.-P."/>
            <person name="Gout L."/>
            <person name="Valade R."/>
        </authorList>
    </citation>
    <scope>NUCLEOTIDE SEQUENCE</scope>
    <source>
        <strain evidence="3">SE15195</strain>
    </source>
</reference>